<dbReference type="InterPro" id="IPR055357">
    <property type="entry name" value="LRR_At1g61320_AtMIF1"/>
</dbReference>
<protein>
    <recommendedName>
        <fullName evidence="1">F-box domain-containing protein</fullName>
    </recommendedName>
</protein>
<dbReference type="Pfam" id="PF00646">
    <property type="entry name" value="F-box"/>
    <property type="match status" value="1"/>
</dbReference>
<dbReference type="Proteomes" id="UP000813462">
    <property type="component" value="Unassembled WGS sequence"/>
</dbReference>
<dbReference type="SUPFAM" id="SSF52047">
    <property type="entry name" value="RNI-like"/>
    <property type="match status" value="1"/>
</dbReference>
<accession>A0A978W5G3</accession>
<dbReference type="EMBL" id="JAEACU010000001">
    <property type="protein sequence ID" value="KAH7547197.1"/>
    <property type="molecule type" value="Genomic_DNA"/>
</dbReference>
<dbReference type="InterPro" id="IPR032675">
    <property type="entry name" value="LRR_dom_sf"/>
</dbReference>
<dbReference type="AlphaFoldDB" id="A0A978W5G3"/>
<organism evidence="2 3">
    <name type="scientific">Ziziphus jujuba var. spinosa</name>
    <dbReference type="NCBI Taxonomy" id="714518"/>
    <lineage>
        <taxon>Eukaryota</taxon>
        <taxon>Viridiplantae</taxon>
        <taxon>Streptophyta</taxon>
        <taxon>Embryophyta</taxon>
        <taxon>Tracheophyta</taxon>
        <taxon>Spermatophyta</taxon>
        <taxon>Magnoliopsida</taxon>
        <taxon>eudicotyledons</taxon>
        <taxon>Gunneridae</taxon>
        <taxon>Pentapetalae</taxon>
        <taxon>rosids</taxon>
        <taxon>fabids</taxon>
        <taxon>Rosales</taxon>
        <taxon>Rhamnaceae</taxon>
        <taxon>Paliureae</taxon>
        <taxon>Ziziphus</taxon>
    </lineage>
</organism>
<dbReference type="InterPro" id="IPR053772">
    <property type="entry name" value="At1g61320/At1g61330-like"/>
</dbReference>
<reference evidence="2" key="1">
    <citation type="journal article" date="2021" name="Front. Plant Sci.">
        <title>Chromosome-Scale Genome Assembly for Chinese Sour Jujube and Insights Into Its Genome Evolution and Domestication Signature.</title>
        <authorList>
            <person name="Shen L.-Y."/>
            <person name="Luo H."/>
            <person name="Wang X.-L."/>
            <person name="Wang X.-M."/>
            <person name="Qiu X.-J."/>
            <person name="Liu H."/>
            <person name="Zhou S.-S."/>
            <person name="Jia K.-H."/>
            <person name="Nie S."/>
            <person name="Bao Y.-T."/>
            <person name="Zhang R.-G."/>
            <person name="Yun Q.-Z."/>
            <person name="Chai Y.-H."/>
            <person name="Lu J.-Y."/>
            <person name="Li Y."/>
            <person name="Zhao S.-W."/>
            <person name="Mao J.-F."/>
            <person name="Jia S.-G."/>
            <person name="Mao Y.-M."/>
        </authorList>
    </citation>
    <scope>NUCLEOTIDE SEQUENCE</scope>
    <source>
        <strain evidence="2">AT0</strain>
        <tissue evidence="2">Leaf</tissue>
    </source>
</reference>
<dbReference type="Gene3D" id="3.80.10.10">
    <property type="entry name" value="Ribonuclease Inhibitor"/>
    <property type="match status" value="1"/>
</dbReference>
<dbReference type="Pfam" id="PF23622">
    <property type="entry name" value="LRR_At1g61320_AtMIF1"/>
    <property type="match status" value="1"/>
</dbReference>
<evidence type="ECO:0000313" key="2">
    <source>
        <dbReference type="EMBL" id="KAH7547197.1"/>
    </source>
</evidence>
<feature type="domain" description="F-box" evidence="1">
    <location>
        <begin position="1"/>
        <end position="55"/>
    </location>
</feature>
<dbReference type="InterPro" id="IPR036047">
    <property type="entry name" value="F-box-like_dom_sf"/>
</dbReference>
<dbReference type="PROSITE" id="PS50181">
    <property type="entry name" value="FBOX"/>
    <property type="match status" value="1"/>
</dbReference>
<sequence>MDLISELPEQVLHHVLYFLAPRDVAKTSILSKAWRSIALSCPYVDLRTEHYFESTEISFKQYVETTLQNCIAKNLGLQAFKLRIFYYKPEEWDNLIDRWINFVTKTSSRLEEFDIDLRKTKNAPYKLPDCIVFSFNTLIKLSLSGFGLDNSRKYCNINLPHLQSLVLCDMDVDDTFVLNFIFSCPLLEKLVIKGCEMLTSLKVSSLQWIKMILIQYCGKLTKVEVRGPSLQCFSFHGTRSMPCEIDLAGCHNLKFLSLHTLCKMASLGWVQNQISKLVGLEILVLDCLSLETIKISNPKLKQLEIKSCKSLGTATKIDVPNLHSVEFINNKLPFYSINTSNLKKATFQFHLGNHNDIVWFYKLKELYEKTVHIGDLKVAIQSLESHTLSVIIYDKFSEQVLLILEELKDLNPYVTISLMSSGNWLRFLFSEQCWDNMYVASSSLNNDIIRVFCDEVFDKKTGKICRFNSFTKPCIRDYNLDGVEIERIDWIGERDKIPPLLKPHQTEFYNIISVNLKWQKNDICS</sequence>
<comment type="caution">
    <text evidence="2">The sequence shown here is derived from an EMBL/GenBank/DDBJ whole genome shotgun (WGS) entry which is preliminary data.</text>
</comment>
<dbReference type="InterPro" id="IPR001810">
    <property type="entry name" value="F-box_dom"/>
</dbReference>
<dbReference type="SUPFAM" id="SSF81383">
    <property type="entry name" value="F-box domain"/>
    <property type="match status" value="1"/>
</dbReference>
<dbReference type="PANTHER" id="PTHR34145">
    <property type="entry name" value="OS02G0105600 PROTEIN"/>
    <property type="match status" value="1"/>
</dbReference>
<gene>
    <name evidence="2" type="ORF">FEM48_Zijuj01G0284000</name>
</gene>
<dbReference type="Gene3D" id="1.20.1280.50">
    <property type="match status" value="1"/>
</dbReference>
<proteinExistence type="predicted"/>
<evidence type="ECO:0000259" key="1">
    <source>
        <dbReference type="PROSITE" id="PS50181"/>
    </source>
</evidence>
<evidence type="ECO:0000313" key="3">
    <source>
        <dbReference type="Proteomes" id="UP000813462"/>
    </source>
</evidence>
<name>A0A978W5G3_ZIZJJ</name>